<gene>
    <name evidence="1" type="ORF">Patl1_18655</name>
</gene>
<evidence type="ECO:0000313" key="2">
    <source>
        <dbReference type="Proteomes" id="UP001164250"/>
    </source>
</evidence>
<evidence type="ECO:0000313" key="1">
    <source>
        <dbReference type="EMBL" id="KAJ0105808.1"/>
    </source>
</evidence>
<sequence>MKSSPLELIHSDVWSCSTQSLSGCRYYVLFIDDFSWFTWLYPIQNKSDVYACFLKFKVLIENQLSCKYPCSSGLKLLAHDGEPLSAAHITEYHQTIGALPYCTLTRPDIAFSVNQLCQHMHCPRSTHWSPAKRVLYYLKGTIDNDLWYQKGSFILQSYCDSDWAGNPNDCGSTTGYGVFLGSCLVSWTAKKQTVVARSSIEAEYRALAITIVEIYWVRMFLKELCISLPIPPTIWCDNIGALALASNPVFHARTKHIEVDYHFLREKVLNKDITLQFICSQYHIADVFTKGLSTSRFCELRNKLQVCLPPSSL</sequence>
<dbReference type="EMBL" id="CM047898">
    <property type="protein sequence ID" value="KAJ0105808.1"/>
    <property type="molecule type" value="Genomic_DNA"/>
</dbReference>
<name>A0ACC1C1H7_9ROSI</name>
<dbReference type="Proteomes" id="UP001164250">
    <property type="component" value="Chromosome 2"/>
</dbReference>
<proteinExistence type="predicted"/>
<comment type="caution">
    <text evidence="1">The sequence shown here is derived from an EMBL/GenBank/DDBJ whole genome shotgun (WGS) entry which is preliminary data.</text>
</comment>
<reference evidence="2" key="1">
    <citation type="journal article" date="2023" name="G3 (Bethesda)">
        <title>Genome assembly and association tests identify interacting loci associated with vigor, precocity, and sex in interspecific pistachio rootstocks.</title>
        <authorList>
            <person name="Palmer W."/>
            <person name="Jacygrad E."/>
            <person name="Sagayaradj S."/>
            <person name="Cavanaugh K."/>
            <person name="Han R."/>
            <person name="Bertier L."/>
            <person name="Beede B."/>
            <person name="Kafkas S."/>
            <person name="Golino D."/>
            <person name="Preece J."/>
            <person name="Michelmore R."/>
        </authorList>
    </citation>
    <scope>NUCLEOTIDE SEQUENCE [LARGE SCALE GENOMIC DNA]</scope>
</reference>
<keyword evidence="2" id="KW-1185">Reference proteome</keyword>
<accession>A0ACC1C1H7</accession>
<protein>
    <submittedName>
        <fullName evidence="1">Uncharacterized protein</fullName>
    </submittedName>
</protein>
<organism evidence="1 2">
    <name type="scientific">Pistacia atlantica</name>
    <dbReference type="NCBI Taxonomy" id="434234"/>
    <lineage>
        <taxon>Eukaryota</taxon>
        <taxon>Viridiplantae</taxon>
        <taxon>Streptophyta</taxon>
        <taxon>Embryophyta</taxon>
        <taxon>Tracheophyta</taxon>
        <taxon>Spermatophyta</taxon>
        <taxon>Magnoliopsida</taxon>
        <taxon>eudicotyledons</taxon>
        <taxon>Gunneridae</taxon>
        <taxon>Pentapetalae</taxon>
        <taxon>rosids</taxon>
        <taxon>malvids</taxon>
        <taxon>Sapindales</taxon>
        <taxon>Anacardiaceae</taxon>
        <taxon>Pistacia</taxon>
    </lineage>
</organism>